<feature type="domain" description="Cytochrome c" evidence="6">
    <location>
        <begin position="27"/>
        <end position="109"/>
    </location>
</feature>
<dbReference type="InterPro" id="IPR009056">
    <property type="entry name" value="Cyt_c-like_dom"/>
</dbReference>
<keyword evidence="1 4" id="KW-0349">Heme</keyword>
<evidence type="ECO:0000313" key="7">
    <source>
        <dbReference type="EMBL" id="AWB65673.1"/>
    </source>
</evidence>
<feature type="signal peptide" evidence="5">
    <location>
        <begin position="1"/>
        <end position="28"/>
    </location>
</feature>
<dbReference type="OrthoDB" id="9814063at2"/>
<keyword evidence="2 4" id="KW-0479">Metal-binding</keyword>
<evidence type="ECO:0000256" key="1">
    <source>
        <dbReference type="ARBA" id="ARBA00022617"/>
    </source>
</evidence>
<evidence type="ECO:0000256" key="2">
    <source>
        <dbReference type="ARBA" id="ARBA00022723"/>
    </source>
</evidence>
<keyword evidence="5" id="KW-0732">Signal</keyword>
<name>A0A2S0VN83_9ALTE</name>
<dbReference type="GO" id="GO:0046872">
    <property type="term" value="F:metal ion binding"/>
    <property type="evidence" value="ECO:0007669"/>
    <property type="project" value="UniProtKB-KW"/>
</dbReference>
<dbReference type="AlphaFoldDB" id="A0A2S0VN83"/>
<reference evidence="7 8" key="1">
    <citation type="submission" date="2018-01" db="EMBL/GenBank/DDBJ databases">
        <title>Genome sequence of a Cantenovulum-like bacteria.</title>
        <authorList>
            <person name="Tan W.R."/>
            <person name="Lau N.-S."/>
            <person name="Go F."/>
            <person name="Amirul A.-A.A."/>
        </authorList>
    </citation>
    <scope>NUCLEOTIDE SEQUENCE [LARGE SCALE GENOMIC DNA]</scope>
    <source>
        <strain evidence="7 8">CCB-QB4</strain>
    </source>
</reference>
<sequence length="311" mass="35501">MNFNNEIRFGYRVILLTCLSLFSFLTFANANGQKAFKANCQACHMVDRFGTGPSMVYMRDHYPLAKRDAFLAWAKNPGKKNPDTIQMPPMAHLGDQTLTDIHEHILFITRHLKERQPKPRFKPYRAPAKKFPYFKRKYLPFTSPASIAISLSKDITLAWDTTIGRVRYAYPTYAPFHGEKDLESNRDKVMYWEAATDFFSFQQDDAVEFLGYDMVGQQPEFIYQIGSVQIRERLSLGDSSKSFVRHYQMSGVKQSISLNFQQPANAVSSNQGSSYAVNKKAKIKVSKGSLTNNILTLSPQQAKQFTVEVSL</sequence>
<evidence type="ECO:0000259" key="6">
    <source>
        <dbReference type="PROSITE" id="PS51007"/>
    </source>
</evidence>
<dbReference type="RefSeq" id="WP_108601748.1">
    <property type="nucleotide sequence ID" value="NZ_CP026604.1"/>
</dbReference>
<organism evidence="7 8">
    <name type="scientific">Saccharobesus litoralis</name>
    <dbReference type="NCBI Taxonomy" id="2172099"/>
    <lineage>
        <taxon>Bacteria</taxon>
        <taxon>Pseudomonadati</taxon>
        <taxon>Pseudomonadota</taxon>
        <taxon>Gammaproteobacteria</taxon>
        <taxon>Alteromonadales</taxon>
        <taxon>Alteromonadaceae</taxon>
        <taxon>Saccharobesus</taxon>
    </lineage>
</organism>
<protein>
    <recommendedName>
        <fullName evidence="6">Cytochrome c domain-containing protein</fullName>
    </recommendedName>
</protein>
<evidence type="ECO:0000256" key="5">
    <source>
        <dbReference type="SAM" id="SignalP"/>
    </source>
</evidence>
<keyword evidence="8" id="KW-1185">Reference proteome</keyword>
<evidence type="ECO:0000256" key="4">
    <source>
        <dbReference type="PROSITE-ProRule" id="PRU00433"/>
    </source>
</evidence>
<dbReference type="Pfam" id="PF13442">
    <property type="entry name" value="Cytochrome_CBB3"/>
    <property type="match status" value="1"/>
</dbReference>
<dbReference type="InterPro" id="IPR036909">
    <property type="entry name" value="Cyt_c-like_dom_sf"/>
</dbReference>
<dbReference type="PROSITE" id="PS51007">
    <property type="entry name" value="CYTC"/>
    <property type="match status" value="1"/>
</dbReference>
<dbReference type="EMBL" id="CP026604">
    <property type="protein sequence ID" value="AWB65673.1"/>
    <property type="molecule type" value="Genomic_DNA"/>
</dbReference>
<dbReference type="Proteomes" id="UP000244441">
    <property type="component" value="Chromosome"/>
</dbReference>
<dbReference type="GO" id="GO:0009055">
    <property type="term" value="F:electron transfer activity"/>
    <property type="evidence" value="ECO:0007669"/>
    <property type="project" value="InterPro"/>
</dbReference>
<accession>A0A2S0VN83</accession>
<dbReference type="KEGG" id="cate:C2869_04125"/>
<keyword evidence="3 4" id="KW-0408">Iron</keyword>
<dbReference type="Gene3D" id="1.10.760.10">
    <property type="entry name" value="Cytochrome c-like domain"/>
    <property type="match status" value="1"/>
</dbReference>
<evidence type="ECO:0000256" key="3">
    <source>
        <dbReference type="ARBA" id="ARBA00023004"/>
    </source>
</evidence>
<feature type="chain" id="PRO_5015614610" description="Cytochrome c domain-containing protein" evidence="5">
    <location>
        <begin position="29"/>
        <end position="311"/>
    </location>
</feature>
<proteinExistence type="predicted"/>
<gene>
    <name evidence="7" type="ORF">C2869_04125</name>
</gene>
<evidence type="ECO:0000313" key="8">
    <source>
        <dbReference type="Proteomes" id="UP000244441"/>
    </source>
</evidence>
<dbReference type="GO" id="GO:0020037">
    <property type="term" value="F:heme binding"/>
    <property type="evidence" value="ECO:0007669"/>
    <property type="project" value="InterPro"/>
</dbReference>
<dbReference type="SUPFAM" id="SSF46626">
    <property type="entry name" value="Cytochrome c"/>
    <property type="match status" value="1"/>
</dbReference>